<evidence type="ECO:0000256" key="3">
    <source>
        <dbReference type="ARBA" id="ARBA00022679"/>
    </source>
</evidence>
<dbReference type="PANTHER" id="PTHR43420:SF44">
    <property type="entry name" value="ACETYLTRANSFERASE YPEA"/>
    <property type="match status" value="1"/>
</dbReference>
<evidence type="ECO:0000313" key="6">
    <source>
        <dbReference type="EMBL" id="SNB73415.1"/>
    </source>
</evidence>
<dbReference type="InterPro" id="IPR016181">
    <property type="entry name" value="Acyl_CoA_acyltransferase"/>
</dbReference>
<dbReference type="InterPro" id="IPR006464">
    <property type="entry name" value="AcTrfase_RimI/Ard1"/>
</dbReference>
<evidence type="ECO:0000256" key="1">
    <source>
        <dbReference type="ARBA" id="ARBA00005395"/>
    </source>
</evidence>
<keyword evidence="2" id="KW-0963">Cytoplasm</keyword>
<dbReference type="InterPro" id="IPR000182">
    <property type="entry name" value="GNAT_dom"/>
</dbReference>
<dbReference type="SUPFAM" id="SSF55729">
    <property type="entry name" value="Acyl-CoA N-acyltransferases (Nat)"/>
    <property type="match status" value="1"/>
</dbReference>
<gene>
    <name evidence="6" type="ORF">SAMN06265338_105143</name>
</gene>
<sequence>MKIPEMKIPDLKIPELLRRKPDFGLPRLLKVGDAADCSALHATGFAHSWSASEFEALLSDPACLSVGVDAKWGLAGYLMSRVASDEAEVLTVVVAPALRRFGCAQRLLLDHLSRLAARGVAMVFLEVDAENEAALSLYRRNGFEEVGRRKAYYARADGARADALVMRRNLG</sequence>
<dbReference type="NCBIfam" id="TIGR01575">
    <property type="entry name" value="rimI"/>
    <property type="match status" value="1"/>
</dbReference>
<dbReference type="Gene3D" id="3.40.630.30">
    <property type="match status" value="1"/>
</dbReference>
<organism evidence="6 7">
    <name type="scientific">Rhodoblastus acidophilus</name>
    <name type="common">Rhodopseudomonas acidophila</name>
    <dbReference type="NCBI Taxonomy" id="1074"/>
    <lineage>
        <taxon>Bacteria</taxon>
        <taxon>Pseudomonadati</taxon>
        <taxon>Pseudomonadota</taxon>
        <taxon>Alphaproteobacteria</taxon>
        <taxon>Hyphomicrobiales</taxon>
        <taxon>Rhodoblastaceae</taxon>
        <taxon>Rhodoblastus</taxon>
    </lineage>
</organism>
<evidence type="ECO:0000313" key="7">
    <source>
        <dbReference type="Proteomes" id="UP000198418"/>
    </source>
</evidence>
<evidence type="ECO:0000256" key="2">
    <source>
        <dbReference type="ARBA" id="ARBA00022490"/>
    </source>
</evidence>
<accession>A0A212RLP9</accession>
<keyword evidence="4" id="KW-0012">Acyltransferase</keyword>
<dbReference type="CDD" id="cd04301">
    <property type="entry name" value="NAT_SF"/>
    <property type="match status" value="1"/>
</dbReference>
<comment type="similarity">
    <text evidence="1">Belongs to the acetyltransferase family. RimI subfamily.</text>
</comment>
<keyword evidence="7" id="KW-1185">Reference proteome</keyword>
<dbReference type="GO" id="GO:0008080">
    <property type="term" value="F:N-acetyltransferase activity"/>
    <property type="evidence" value="ECO:0007669"/>
    <property type="project" value="InterPro"/>
</dbReference>
<keyword evidence="3 6" id="KW-0808">Transferase</keyword>
<dbReference type="EMBL" id="FYDG01000005">
    <property type="protein sequence ID" value="SNB73415.1"/>
    <property type="molecule type" value="Genomic_DNA"/>
</dbReference>
<dbReference type="AlphaFoldDB" id="A0A212RLP9"/>
<dbReference type="Proteomes" id="UP000198418">
    <property type="component" value="Unassembled WGS sequence"/>
</dbReference>
<reference evidence="7" key="1">
    <citation type="submission" date="2017-06" db="EMBL/GenBank/DDBJ databases">
        <authorList>
            <person name="Varghese N."/>
            <person name="Submissions S."/>
        </authorList>
    </citation>
    <scope>NUCLEOTIDE SEQUENCE [LARGE SCALE GENOMIC DNA]</scope>
    <source>
        <strain evidence="7">DSM 137</strain>
    </source>
</reference>
<evidence type="ECO:0000259" key="5">
    <source>
        <dbReference type="PROSITE" id="PS51186"/>
    </source>
</evidence>
<feature type="domain" description="N-acetyltransferase" evidence="5">
    <location>
        <begin position="24"/>
        <end position="171"/>
    </location>
</feature>
<dbReference type="Pfam" id="PF00583">
    <property type="entry name" value="Acetyltransf_1"/>
    <property type="match status" value="1"/>
</dbReference>
<dbReference type="InterPro" id="IPR050680">
    <property type="entry name" value="YpeA/RimI_acetyltransf"/>
</dbReference>
<name>A0A212RLP9_RHOAC</name>
<dbReference type="PROSITE" id="PS51186">
    <property type="entry name" value="GNAT"/>
    <property type="match status" value="1"/>
</dbReference>
<proteinExistence type="inferred from homology"/>
<dbReference type="PANTHER" id="PTHR43420">
    <property type="entry name" value="ACETYLTRANSFERASE"/>
    <property type="match status" value="1"/>
</dbReference>
<evidence type="ECO:0000256" key="4">
    <source>
        <dbReference type="ARBA" id="ARBA00023315"/>
    </source>
</evidence>
<protein>
    <submittedName>
        <fullName evidence="6">Ribosomal-protein-alanine N-acetyltransferase</fullName>
    </submittedName>
</protein>